<sequence>MKLKNILLLLVVLNSMFILGYALGKDIMPFENNTEQSFENQISMTDNFKVENDHVFKIGENVITSKYFNTMSRSFSGTVVDINYCETGNIITIYNSSTDETKILKEEWIAEFGQRKFDLINDENSR</sequence>
<evidence type="ECO:0000313" key="1">
    <source>
        <dbReference type="EMBL" id="ABE52972.1"/>
    </source>
</evidence>
<evidence type="ECO:0000313" key="2">
    <source>
        <dbReference type="Proteomes" id="UP000001979"/>
    </source>
</evidence>
<dbReference type="OrthoDB" id="374248at2157"/>
<dbReference type="AlphaFoldDB" id="Q12UA4"/>
<dbReference type="GeneID" id="3998180"/>
<organism evidence="1 2">
    <name type="scientific">Methanococcoides burtonii (strain DSM 6242 / NBRC 107633 / OCM 468 / ACE-M)</name>
    <dbReference type="NCBI Taxonomy" id="259564"/>
    <lineage>
        <taxon>Archaea</taxon>
        <taxon>Methanobacteriati</taxon>
        <taxon>Methanobacteriota</taxon>
        <taxon>Stenosarchaea group</taxon>
        <taxon>Methanomicrobia</taxon>
        <taxon>Methanosarcinales</taxon>
        <taxon>Methanosarcinaceae</taxon>
        <taxon>Methanococcoides</taxon>
    </lineage>
</organism>
<dbReference type="RefSeq" id="WP_011500112.1">
    <property type="nucleotide sequence ID" value="NC_007955.1"/>
</dbReference>
<dbReference type="EMBL" id="CP000300">
    <property type="protein sequence ID" value="ABE52972.1"/>
    <property type="molecule type" value="Genomic_DNA"/>
</dbReference>
<proteinExistence type="predicted"/>
<name>Q12UA4_METBU</name>
<dbReference type="HOGENOM" id="CLU_1976513_0_0_2"/>
<dbReference type="KEGG" id="mbu:Mbur_2098"/>
<reference evidence="2" key="1">
    <citation type="journal article" date="2009" name="ISME J.">
        <title>The genome sequence of the psychrophilic archaeon, Methanococcoides burtonii: the role of genome evolution in cold adaptation.</title>
        <authorList>
            <person name="Allen M.A."/>
            <person name="Lauro F.M."/>
            <person name="Williams T.J."/>
            <person name="Burg D."/>
            <person name="Siddiqui K.S."/>
            <person name="De Francisci D."/>
            <person name="Chong K.W."/>
            <person name="Pilak O."/>
            <person name="Chew H.H."/>
            <person name="De Maere M.Z."/>
            <person name="Ting L."/>
            <person name="Katrib M."/>
            <person name="Ng C."/>
            <person name="Sowers K.R."/>
            <person name="Galperin M.Y."/>
            <person name="Anderson I.J."/>
            <person name="Ivanova N."/>
            <person name="Dalin E."/>
            <person name="Martinez M."/>
            <person name="Lapidus A."/>
            <person name="Hauser L."/>
            <person name="Land M."/>
            <person name="Thomas T."/>
            <person name="Cavicchioli R."/>
        </authorList>
    </citation>
    <scope>NUCLEOTIDE SEQUENCE [LARGE SCALE GENOMIC DNA]</scope>
    <source>
        <strain evidence="2">DSM 6242 / NBRC 107633 / OCM 468 / ACE-M</strain>
    </source>
</reference>
<dbReference type="Proteomes" id="UP000001979">
    <property type="component" value="Chromosome"/>
</dbReference>
<gene>
    <name evidence="1" type="ordered locus">Mbur_2098</name>
</gene>
<accession>Q12UA4</accession>
<protein>
    <submittedName>
        <fullName evidence="1">Uncharacterized protein</fullName>
    </submittedName>
</protein>
<keyword evidence="2" id="KW-1185">Reference proteome</keyword>